<keyword evidence="2" id="KW-1185">Reference proteome</keyword>
<dbReference type="RefSeq" id="WP_149672137.1">
    <property type="nucleotide sequence ID" value="NZ_VTUZ01000015.1"/>
</dbReference>
<dbReference type="AlphaFoldDB" id="A0A5B0GZI6"/>
<dbReference type="Proteomes" id="UP000325273">
    <property type="component" value="Unassembled WGS sequence"/>
</dbReference>
<evidence type="ECO:0000313" key="1">
    <source>
        <dbReference type="EMBL" id="KAA1008210.1"/>
    </source>
</evidence>
<accession>A0A5B0GZI6</accession>
<evidence type="ECO:0000313" key="2">
    <source>
        <dbReference type="Proteomes" id="UP000325273"/>
    </source>
</evidence>
<proteinExistence type="predicted"/>
<reference evidence="1 2" key="1">
    <citation type="submission" date="2019-08" db="EMBL/GenBank/DDBJ databases">
        <title>Paraburkholderia sp. DCY113.</title>
        <authorList>
            <person name="Kang J."/>
        </authorList>
    </citation>
    <scope>NUCLEOTIDE SEQUENCE [LARGE SCALE GENOMIC DNA]</scope>
    <source>
        <strain evidence="1 2">DCY113</strain>
    </source>
</reference>
<comment type="caution">
    <text evidence="1">The sequence shown here is derived from an EMBL/GenBank/DDBJ whole genome shotgun (WGS) entry which is preliminary data.</text>
</comment>
<sequence>MNKFHQMTSEIERKALVESVARALSLRCEPLPPLLTDAIALNSALARAARRINYETHMYRWATRADSLRMSSAYMRRHAKLKSAAVWHRATSWGSLALKLMRPLAPNDVDDGNCDAISLEFLLNAIAEDPLILSTRRDGPFPHLPIDILLTERIDEFFKEYSGPGVVHPFEGRHFVQGCVLNIYCDASNAAERAGVASALSRIMSAELDAEIVSLVQEARHTHETTRPH</sequence>
<dbReference type="EMBL" id="VTUZ01000015">
    <property type="protein sequence ID" value="KAA1008210.1"/>
    <property type="molecule type" value="Genomic_DNA"/>
</dbReference>
<organism evidence="1 2">
    <name type="scientific">Paraburkholderia panacisoli</name>
    <dbReference type="NCBI Taxonomy" id="2603818"/>
    <lineage>
        <taxon>Bacteria</taxon>
        <taxon>Pseudomonadati</taxon>
        <taxon>Pseudomonadota</taxon>
        <taxon>Betaproteobacteria</taxon>
        <taxon>Burkholderiales</taxon>
        <taxon>Burkholderiaceae</taxon>
        <taxon>Paraburkholderia</taxon>
    </lineage>
</organism>
<gene>
    <name evidence="1" type="ORF">FVF58_23000</name>
</gene>
<name>A0A5B0GZI6_9BURK</name>
<protein>
    <submittedName>
        <fullName evidence="1">Uncharacterized protein</fullName>
    </submittedName>
</protein>